<dbReference type="InterPro" id="IPR014031">
    <property type="entry name" value="Ketoacyl_synth_C"/>
</dbReference>
<dbReference type="PANTHER" id="PTHR11712:SF297">
    <property type="entry name" value="3-OXOACYL-[ACYL-CARRIER-PROTEIN] SYNTHASE, MITOCHONDRIAL"/>
    <property type="match status" value="1"/>
</dbReference>
<dbReference type="GO" id="GO:0005829">
    <property type="term" value="C:cytosol"/>
    <property type="evidence" value="ECO:0007669"/>
    <property type="project" value="TreeGrafter"/>
</dbReference>
<evidence type="ECO:0000313" key="3">
    <source>
        <dbReference type="EMBL" id="BCJ88411.1"/>
    </source>
</evidence>
<dbReference type="KEGG" id="eff:skT53_33960"/>
<dbReference type="GO" id="GO:0006633">
    <property type="term" value="P:fatty acid biosynthetic process"/>
    <property type="evidence" value="ECO:0007669"/>
    <property type="project" value="TreeGrafter"/>
</dbReference>
<dbReference type="EMBL" id="AP023366">
    <property type="protein sequence ID" value="BCJ88411.1"/>
    <property type="molecule type" value="Genomic_DNA"/>
</dbReference>
<proteinExistence type="predicted"/>
<name>A0A7I8DKH4_9BACL</name>
<dbReference type="InterPro" id="IPR016039">
    <property type="entry name" value="Thiolase-like"/>
</dbReference>
<organism evidence="3 4">
    <name type="scientific">Effusibacillus dendaii</name>
    <dbReference type="NCBI Taxonomy" id="2743772"/>
    <lineage>
        <taxon>Bacteria</taxon>
        <taxon>Bacillati</taxon>
        <taxon>Bacillota</taxon>
        <taxon>Bacilli</taxon>
        <taxon>Bacillales</taxon>
        <taxon>Alicyclobacillaceae</taxon>
        <taxon>Effusibacillus</taxon>
    </lineage>
</organism>
<dbReference type="Pfam" id="PF02801">
    <property type="entry name" value="Ketoacyl-synt_C"/>
    <property type="match status" value="1"/>
</dbReference>
<keyword evidence="1" id="KW-0808">Transferase</keyword>
<sequence>MGPRVITKAMPNAAAGSIALQFGIRGPVMTYATACASSANSIGEAVYWLQRGEVDAVLAGAALAMKRALQSAGRQPTDIDYVNAHATSTPAGDMAESNALRAVFGDHLKQMPVSSIKGAVGHLLGAAGAIESIACIKSIETGWLPPTLHCQEREPAAPPDVVAGTSRQQPIRLALSNSFGFGGQNGVLIWQANR</sequence>
<evidence type="ECO:0000259" key="2">
    <source>
        <dbReference type="PROSITE" id="PS52004"/>
    </source>
</evidence>
<feature type="domain" description="Ketosynthase family 3 (KS3)" evidence="2">
    <location>
        <begin position="1"/>
        <end position="192"/>
    </location>
</feature>
<dbReference type="AlphaFoldDB" id="A0A7I8DKH4"/>
<protein>
    <recommendedName>
        <fullName evidence="2">Ketosynthase family 3 (KS3) domain-containing protein</fullName>
    </recommendedName>
</protein>
<accession>A0A7I8DKH4</accession>
<dbReference type="InterPro" id="IPR000794">
    <property type="entry name" value="Beta-ketoacyl_synthase"/>
</dbReference>
<dbReference type="GO" id="GO:0004315">
    <property type="term" value="F:3-oxoacyl-[acyl-carrier-protein] synthase activity"/>
    <property type="evidence" value="ECO:0007669"/>
    <property type="project" value="TreeGrafter"/>
</dbReference>
<evidence type="ECO:0000256" key="1">
    <source>
        <dbReference type="ARBA" id="ARBA00022679"/>
    </source>
</evidence>
<dbReference type="PANTHER" id="PTHR11712">
    <property type="entry name" value="POLYKETIDE SYNTHASE-RELATED"/>
    <property type="match status" value="1"/>
</dbReference>
<reference evidence="3 4" key="1">
    <citation type="submission" date="2020-08" db="EMBL/GenBank/DDBJ databases">
        <title>Complete Genome Sequence of Effusibacillus dendaii Strain skT53, Isolated from Farmland soil.</title>
        <authorList>
            <person name="Konishi T."/>
            <person name="Kawasaki H."/>
        </authorList>
    </citation>
    <scope>NUCLEOTIDE SEQUENCE [LARGE SCALE GENOMIC DNA]</scope>
    <source>
        <strain evidence="4">skT53</strain>
    </source>
</reference>
<dbReference type="Gene3D" id="3.40.47.10">
    <property type="match status" value="2"/>
</dbReference>
<keyword evidence="4" id="KW-1185">Reference proteome</keyword>
<dbReference type="SMART" id="SM00825">
    <property type="entry name" value="PKS_KS"/>
    <property type="match status" value="1"/>
</dbReference>
<gene>
    <name evidence="3" type="ORF">skT53_33960</name>
</gene>
<dbReference type="Proteomes" id="UP000593802">
    <property type="component" value="Chromosome"/>
</dbReference>
<evidence type="ECO:0000313" key="4">
    <source>
        <dbReference type="Proteomes" id="UP000593802"/>
    </source>
</evidence>
<dbReference type="PROSITE" id="PS52004">
    <property type="entry name" value="KS3_2"/>
    <property type="match status" value="1"/>
</dbReference>
<dbReference type="SUPFAM" id="SSF53901">
    <property type="entry name" value="Thiolase-like"/>
    <property type="match status" value="2"/>
</dbReference>
<dbReference type="InterPro" id="IPR020841">
    <property type="entry name" value="PKS_Beta-ketoAc_synthase_dom"/>
</dbReference>